<reference evidence="1 2" key="1">
    <citation type="submission" date="2018-11" db="EMBL/GenBank/DDBJ databases">
        <title>Sequencing the genomes of 1000 actinobacteria strains.</title>
        <authorList>
            <person name="Klenk H.-P."/>
        </authorList>
    </citation>
    <scope>NUCLEOTIDE SEQUENCE [LARGE SCALE GENOMIC DNA]</scope>
    <source>
        <strain evidence="1 2">DSM 13521</strain>
    </source>
</reference>
<name>A0A3N2D9E0_9MICO</name>
<dbReference type="EMBL" id="RKHQ01000001">
    <property type="protein sequence ID" value="ROR96383.1"/>
    <property type="molecule type" value="Genomic_DNA"/>
</dbReference>
<comment type="caution">
    <text evidence="1">The sequence shown here is derived from an EMBL/GenBank/DDBJ whole genome shotgun (WGS) entry which is preliminary data.</text>
</comment>
<proteinExistence type="predicted"/>
<gene>
    <name evidence="1" type="ORF">EDD28_0966</name>
</gene>
<dbReference type="AlphaFoldDB" id="A0A3N2D9E0"/>
<dbReference type="Proteomes" id="UP000275356">
    <property type="component" value="Unassembled WGS sequence"/>
</dbReference>
<evidence type="ECO:0000313" key="2">
    <source>
        <dbReference type="Proteomes" id="UP000275356"/>
    </source>
</evidence>
<sequence length="79" mass="9011">MQSQQAKRLEKVADAISAIKDPLVRLAAAREARERFEQLELEQVKRLRREGATWSKIGALYGLTKQGAQQRFKSRIDAT</sequence>
<dbReference type="RefSeq" id="WP_148059549.1">
    <property type="nucleotide sequence ID" value="NZ_CALFQU010000004.1"/>
</dbReference>
<keyword evidence="2" id="KW-1185">Reference proteome</keyword>
<evidence type="ECO:0000313" key="1">
    <source>
        <dbReference type="EMBL" id="ROR96383.1"/>
    </source>
</evidence>
<dbReference type="OrthoDB" id="3579809at2"/>
<accession>A0A3N2D9E0</accession>
<organism evidence="1 2">
    <name type="scientific">Salana multivorans</name>
    <dbReference type="NCBI Taxonomy" id="120377"/>
    <lineage>
        <taxon>Bacteria</taxon>
        <taxon>Bacillati</taxon>
        <taxon>Actinomycetota</taxon>
        <taxon>Actinomycetes</taxon>
        <taxon>Micrococcales</taxon>
        <taxon>Beutenbergiaceae</taxon>
        <taxon>Salana</taxon>
    </lineage>
</organism>
<evidence type="ECO:0008006" key="3">
    <source>
        <dbReference type="Google" id="ProtNLM"/>
    </source>
</evidence>
<protein>
    <recommendedName>
        <fullName evidence="3">Homeodomain-like domain-containing protein</fullName>
    </recommendedName>
</protein>